<dbReference type="AlphaFoldDB" id="A0AAN9ACN3"/>
<evidence type="ECO:0000256" key="7">
    <source>
        <dbReference type="SAM" id="MobiDB-lite"/>
    </source>
</evidence>
<keyword evidence="5 6" id="KW-0131">Cell cycle</keyword>
<keyword evidence="10" id="KW-1185">Reference proteome</keyword>
<feature type="compositionally biased region" description="Basic and acidic residues" evidence="7">
    <location>
        <begin position="35"/>
        <end position="46"/>
    </location>
</feature>
<evidence type="ECO:0000256" key="1">
    <source>
        <dbReference type="ARBA" id="ARBA00004123"/>
    </source>
</evidence>
<accession>A0AAN9ACN3</accession>
<feature type="region of interest" description="Disordered" evidence="7">
    <location>
        <begin position="335"/>
        <end position="364"/>
    </location>
</feature>
<feature type="region of interest" description="Disordered" evidence="7">
    <location>
        <begin position="528"/>
        <end position="556"/>
    </location>
</feature>
<dbReference type="PANTHER" id="PTHR13220:SF11">
    <property type="entry name" value="TIMELESS-INTERACTING PROTEIN"/>
    <property type="match status" value="1"/>
</dbReference>
<protein>
    <recommendedName>
        <fullName evidence="6">TIMELESS-interacting protein</fullName>
    </recommendedName>
</protein>
<dbReference type="PANTHER" id="PTHR13220">
    <property type="entry name" value="TIMELESS INTERACTING-RELATED"/>
    <property type="match status" value="1"/>
</dbReference>
<organism evidence="9 10">
    <name type="scientific">Halocaridina rubra</name>
    <name type="common">Hawaiian red shrimp</name>
    <dbReference type="NCBI Taxonomy" id="373956"/>
    <lineage>
        <taxon>Eukaryota</taxon>
        <taxon>Metazoa</taxon>
        <taxon>Ecdysozoa</taxon>
        <taxon>Arthropoda</taxon>
        <taxon>Crustacea</taxon>
        <taxon>Multicrustacea</taxon>
        <taxon>Malacostraca</taxon>
        <taxon>Eumalacostraca</taxon>
        <taxon>Eucarida</taxon>
        <taxon>Decapoda</taxon>
        <taxon>Pleocyemata</taxon>
        <taxon>Caridea</taxon>
        <taxon>Atyoidea</taxon>
        <taxon>Atyidae</taxon>
        <taxon>Halocaridina</taxon>
    </lineage>
</organism>
<evidence type="ECO:0000256" key="3">
    <source>
        <dbReference type="ARBA" id="ARBA00022763"/>
    </source>
</evidence>
<sequence>MELDIEEMFGIRGSRSRRNSSDSGGDGSGSEGEDEGRGGHHMHSDEAIEVPDPETAAGERADTAAKIVKPKRVILNPMPKLDAVRIAGPRGIPVIQKCFKNVKFQGKGHEKEDLDILMMHLEHWAHRLFPKLPFKDIVEQMEKLGNKKPVQVMMKKIRLDMFVENENEIKDEDDVRRGTDYDETPEPVIDVFDELLGQTDFPTAPPASLLQTGGITDEQRERLERNKRLAEEKRQARLREQQEHESMLGEIDHKNHDEEIHDITTSTVSEITKTRKGKSDSLTASLITGDEFVKNNENSGIPTITDKTDDSEFHIHYKDPNKSHNYSMGSNVMDLDDKSKPSEEKACEENKFSDTLENSKGSEENAFYEDNVSNMHNKRKHSDENVFNEDNVSSNMHIKRKRSEAYACDEDNVSDTPDKRKRGEENAYDEDYISDMHVKLKSSEENKFDEDKESDVRDKKKGSKEQVHEEDLSIQCTSFDKGKNTNILSIGSNSTDDETRDQISIAALTKSKNENGCHTNSRKLCMKGIDPENDNSKENDFEDTHKTSENGNDCNQEDLVSVDDVLSMLYE</sequence>
<feature type="compositionally biased region" description="Basic and acidic residues" evidence="7">
    <location>
        <begin position="416"/>
        <end position="425"/>
    </location>
</feature>
<dbReference type="EMBL" id="JAXCGZ010002819">
    <property type="protein sequence ID" value="KAK7083558.1"/>
    <property type="molecule type" value="Genomic_DNA"/>
</dbReference>
<keyword evidence="4 6" id="KW-0539">Nucleus</keyword>
<proteinExistence type="inferred from homology"/>
<dbReference type="GO" id="GO:0000076">
    <property type="term" value="P:DNA replication checkpoint signaling"/>
    <property type="evidence" value="ECO:0007669"/>
    <property type="project" value="UniProtKB-UniRule"/>
</dbReference>
<dbReference type="GO" id="GO:0006974">
    <property type="term" value="P:DNA damage response"/>
    <property type="evidence" value="ECO:0007669"/>
    <property type="project" value="UniProtKB-KW"/>
</dbReference>
<evidence type="ECO:0000259" key="8">
    <source>
        <dbReference type="Pfam" id="PF07962"/>
    </source>
</evidence>
<name>A0AAN9ACN3_HALRR</name>
<evidence type="ECO:0000256" key="4">
    <source>
        <dbReference type="ARBA" id="ARBA00023242"/>
    </source>
</evidence>
<evidence type="ECO:0000256" key="2">
    <source>
        <dbReference type="ARBA" id="ARBA00006075"/>
    </source>
</evidence>
<keyword evidence="3 6" id="KW-0227">DNA damage</keyword>
<comment type="function">
    <text evidence="6">Plays an important role in the control of DNA replication and the maintenance of replication fork stability.</text>
</comment>
<evidence type="ECO:0000256" key="6">
    <source>
        <dbReference type="RuleBase" id="RU366049"/>
    </source>
</evidence>
<dbReference type="InterPro" id="IPR040038">
    <property type="entry name" value="TIPIN/Csm3/Swi3"/>
</dbReference>
<dbReference type="Proteomes" id="UP001381693">
    <property type="component" value="Unassembled WGS sequence"/>
</dbReference>
<dbReference type="GO" id="GO:0031298">
    <property type="term" value="C:replication fork protection complex"/>
    <property type="evidence" value="ECO:0007669"/>
    <property type="project" value="TreeGrafter"/>
</dbReference>
<dbReference type="GO" id="GO:0031297">
    <property type="term" value="P:replication fork processing"/>
    <property type="evidence" value="ECO:0007669"/>
    <property type="project" value="UniProtKB-UniRule"/>
</dbReference>
<evidence type="ECO:0000256" key="5">
    <source>
        <dbReference type="ARBA" id="ARBA00023306"/>
    </source>
</evidence>
<gene>
    <name evidence="9" type="ORF">SK128_023962</name>
</gene>
<evidence type="ECO:0000313" key="9">
    <source>
        <dbReference type="EMBL" id="KAK7083558.1"/>
    </source>
</evidence>
<evidence type="ECO:0000313" key="10">
    <source>
        <dbReference type="Proteomes" id="UP001381693"/>
    </source>
</evidence>
<comment type="caution">
    <text evidence="9">The sequence shown here is derived from an EMBL/GenBank/DDBJ whole genome shotgun (WGS) entry which is preliminary data.</text>
</comment>
<feature type="compositionally biased region" description="Basic and acidic residues" evidence="7">
    <location>
        <begin position="434"/>
        <end position="471"/>
    </location>
</feature>
<dbReference type="InterPro" id="IPR012923">
    <property type="entry name" value="Csm3"/>
</dbReference>
<feature type="compositionally biased region" description="Basic and acidic residues" evidence="7">
    <location>
        <begin position="335"/>
        <end position="354"/>
    </location>
</feature>
<feature type="region of interest" description="Disordered" evidence="7">
    <location>
        <begin position="202"/>
        <end position="221"/>
    </location>
</feature>
<dbReference type="GO" id="GO:0003677">
    <property type="term" value="F:DNA binding"/>
    <property type="evidence" value="ECO:0007669"/>
    <property type="project" value="TreeGrafter"/>
</dbReference>
<feature type="region of interest" description="Disordered" evidence="7">
    <location>
        <begin position="1"/>
        <end position="60"/>
    </location>
</feature>
<reference evidence="9 10" key="1">
    <citation type="submission" date="2023-11" db="EMBL/GenBank/DDBJ databases">
        <title>Halocaridina rubra genome assembly.</title>
        <authorList>
            <person name="Smith C."/>
        </authorList>
    </citation>
    <scope>NUCLEOTIDE SEQUENCE [LARGE SCALE GENOMIC DNA]</scope>
    <source>
        <strain evidence="9">EP-1</strain>
        <tissue evidence="9">Whole</tissue>
    </source>
</reference>
<feature type="domain" description="Chromosome segregation in meiosis protein 3" evidence="8">
    <location>
        <begin position="80"/>
        <end position="161"/>
    </location>
</feature>
<comment type="similarity">
    <text evidence="2 6">Belongs to the CSM3 family.</text>
</comment>
<comment type="subcellular location">
    <subcellularLocation>
        <location evidence="1 6">Nucleus</location>
    </subcellularLocation>
</comment>
<feature type="compositionally biased region" description="Basic and acidic residues" evidence="7">
    <location>
        <begin position="534"/>
        <end position="548"/>
    </location>
</feature>
<dbReference type="Pfam" id="PF07962">
    <property type="entry name" value="Swi3"/>
    <property type="match status" value="1"/>
</dbReference>
<feature type="region of interest" description="Disordered" evidence="7">
    <location>
        <begin position="400"/>
        <end position="473"/>
    </location>
</feature>
<dbReference type="GO" id="GO:0043111">
    <property type="term" value="P:replication fork arrest"/>
    <property type="evidence" value="ECO:0007669"/>
    <property type="project" value="TreeGrafter"/>
</dbReference>